<evidence type="ECO:0008006" key="3">
    <source>
        <dbReference type="Google" id="ProtNLM"/>
    </source>
</evidence>
<accession>A0A916YCH6</accession>
<dbReference type="RefSeq" id="WP_066763424.1">
    <property type="nucleotide sequence ID" value="NZ_BMIO01000003.1"/>
</dbReference>
<protein>
    <recommendedName>
        <fullName evidence="3">PilZ domain-containing protein</fullName>
    </recommendedName>
</protein>
<sequence>MEERRTDRHDISAQGKFRAGMGLALSVNVSDLNANGCKLTGIPHNIATGDRISLRIGSIGPIEALVRWVERSQAAGLEFETPLHDAILSHVVEQNRLATQRPFNAEISQYESDLSALKNRRVAAREDAVPEPAPFEARMVSELMPPERRQDIRRAHSEDVMLFDDTNHPARGAILDKSTTGYRIRFEEGGLEVGSKLGILFGDNRLEEGEVVWNYGSMYGVRLKADIDTLVAAESPARETALAPAGEASPTVSMIARDMPNLPSEQLQKFLDLFEAAKQKDFSVVHIRIEEDAIEMVVSSRRS</sequence>
<reference evidence="1 2" key="1">
    <citation type="journal article" date="2014" name="Int. J. Syst. Evol. Microbiol.">
        <title>Complete genome sequence of Corynebacterium casei LMG S-19264T (=DSM 44701T), isolated from a smear-ripened cheese.</title>
        <authorList>
            <consortium name="US DOE Joint Genome Institute (JGI-PGF)"/>
            <person name="Walter F."/>
            <person name="Albersmeier A."/>
            <person name="Kalinowski J."/>
            <person name="Ruckert C."/>
        </authorList>
    </citation>
    <scope>NUCLEOTIDE SEQUENCE [LARGE SCALE GENOMIC DNA]</scope>
    <source>
        <strain evidence="1 2">CGMCC 1.15358</strain>
    </source>
</reference>
<proteinExistence type="predicted"/>
<name>A0A916YCH6_9SPHN</name>
<evidence type="ECO:0000313" key="2">
    <source>
        <dbReference type="Proteomes" id="UP000598997"/>
    </source>
</evidence>
<dbReference type="Proteomes" id="UP000598997">
    <property type="component" value="Unassembled WGS sequence"/>
</dbReference>
<comment type="caution">
    <text evidence="1">The sequence shown here is derived from an EMBL/GenBank/DDBJ whole genome shotgun (WGS) entry which is preliminary data.</text>
</comment>
<organism evidence="1 2">
    <name type="scientific">Croceicoccus pelagius</name>
    <dbReference type="NCBI Taxonomy" id="1703341"/>
    <lineage>
        <taxon>Bacteria</taxon>
        <taxon>Pseudomonadati</taxon>
        <taxon>Pseudomonadota</taxon>
        <taxon>Alphaproteobacteria</taxon>
        <taxon>Sphingomonadales</taxon>
        <taxon>Erythrobacteraceae</taxon>
        <taxon>Croceicoccus</taxon>
    </lineage>
</organism>
<dbReference type="EMBL" id="BMIO01000003">
    <property type="protein sequence ID" value="GGD40061.1"/>
    <property type="molecule type" value="Genomic_DNA"/>
</dbReference>
<dbReference type="OrthoDB" id="9794070at2"/>
<gene>
    <name evidence="1" type="ORF">GCM10010989_12800</name>
</gene>
<evidence type="ECO:0000313" key="1">
    <source>
        <dbReference type="EMBL" id="GGD40061.1"/>
    </source>
</evidence>
<keyword evidence="2" id="KW-1185">Reference proteome</keyword>
<dbReference type="AlphaFoldDB" id="A0A916YCH6"/>